<protein>
    <submittedName>
        <fullName evidence="1">Uncharacterized protein</fullName>
    </submittedName>
</protein>
<dbReference type="InterPro" id="IPR043502">
    <property type="entry name" value="DNA/RNA_pol_sf"/>
</dbReference>
<reference evidence="1" key="1">
    <citation type="submission" date="2017-04" db="EMBL/GenBank/DDBJ databases">
        <title>Unveiling RNA virosphere associated with marine microorganisms.</title>
        <authorList>
            <person name="Urayama S."/>
            <person name="Takaki Y."/>
            <person name="Nishi S."/>
            <person name="Yoshida Y."/>
            <person name="Deguchi S."/>
            <person name="Takai K."/>
            <person name="Nunoura T."/>
        </authorList>
    </citation>
    <scope>NUCLEOTIDE SEQUENCE</scope>
</reference>
<dbReference type="SUPFAM" id="SSF56672">
    <property type="entry name" value="DNA/RNA polymerases"/>
    <property type="match status" value="1"/>
</dbReference>
<proteinExistence type="predicted"/>
<sequence>MQKQVNCGWPLFMKQSVRNLKHLLFKFCDIVGFKYDKYPRDIKQERTLITVDLIFDIYKWADKNKLYFPYVVFYRIQPGDGEQKHRPVFGAHVLAKYLAGVFSAAYDFGYKHKIPGSVLDPVFDEKPIYGVGGLPIVAQADWRVMFDAIVRRLPHWDESIEKVEPMTSEAIAGLFGVKLPPGEYIVNVFGDDFSRFDTTQIPEDYEPLTKHRRLGWLMRIILNELEHSEAWTANLSIRDVFFKSGFFGTSNFGSAFHRNFAYCAAEECDGKILALTVLSDDDIGWAINMTSDDMQKFGDKYGLTVKKTDSYDFIDCPIVFFLKVGVGRVLTTAENTYIGDVQTKYYGLMHSERDVQEDEQVVDPMTKNPPNIKGVYRVTGEVDVDRLLSKLASFGKPGLPFARQVLEAVKDEDLGRKAILAISQLEPDRVYEMYRDDVLINFSVVVLCDLQVQDLLPGFNSLA</sequence>
<comment type="caution">
    <text evidence="1">The sequence shown here is derived from an EMBL/GenBank/DDBJ whole genome shotgun (WGS) entry which is preliminary data.</text>
</comment>
<evidence type="ECO:0000313" key="1">
    <source>
        <dbReference type="EMBL" id="GBH21883.1"/>
    </source>
</evidence>
<organism evidence="1">
    <name type="scientific">viral metagenome</name>
    <dbReference type="NCBI Taxonomy" id="1070528"/>
    <lineage>
        <taxon>unclassified sequences</taxon>
        <taxon>metagenomes</taxon>
        <taxon>organismal metagenomes</taxon>
    </lineage>
</organism>
<dbReference type="EMBL" id="BDQA01000416">
    <property type="protein sequence ID" value="GBH21883.1"/>
    <property type="molecule type" value="Genomic_RNA"/>
</dbReference>
<dbReference type="AlphaFoldDB" id="A0A2V0R9B1"/>
<name>A0A2V0R9B1_9ZZZZ</name>
<accession>A0A2V0R9B1</accession>